<gene>
    <name evidence="1" type="ORF">ACFFX0_01170</name>
</gene>
<reference evidence="1 2" key="1">
    <citation type="submission" date="2024-09" db="EMBL/GenBank/DDBJ databases">
        <authorList>
            <person name="Sun Q."/>
            <person name="Mori K."/>
        </authorList>
    </citation>
    <scope>NUCLEOTIDE SEQUENCE [LARGE SCALE GENOMIC DNA]</scope>
    <source>
        <strain evidence="1 2">CCM 7609</strain>
    </source>
</reference>
<name>A0ABV5FTC6_9MICC</name>
<comment type="caution">
    <text evidence="1">The sequence shown here is derived from an EMBL/GenBank/DDBJ whole genome shotgun (WGS) entry which is preliminary data.</text>
</comment>
<dbReference type="Proteomes" id="UP001589575">
    <property type="component" value="Unassembled WGS sequence"/>
</dbReference>
<organism evidence="1 2">
    <name type="scientific">Citricoccus parietis</name>
    <dbReference type="NCBI Taxonomy" id="592307"/>
    <lineage>
        <taxon>Bacteria</taxon>
        <taxon>Bacillati</taxon>
        <taxon>Actinomycetota</taxon>
        <taxon>Actinomycetes</taxon>
        <taxon>Micrococcales</taxon>
        <taxon>Micrococcaceae</taxon>
        <taxon>Citricoccus</taxon>
    </lineage>
</organism>
<evidence type="ECO:0000313" key="2">
    <source>
        <dbReference type="Proteomes" id="UP001589575"/>
    </source>
</evidence>
<proteinExistence type="predicted"/>
<protein>
    <submittedName>
        <fullName evidence="1">Uncharacterized protein</fullName>
    </submittedName>
</protein>
<evidence type="ECO:0000313" key="1">
    <source>
        <dbReference type="EMBL" id="MFB9069880.1"/>
    </source>
</evidence>
<dbReference type="EMBL" id="JBHMFI010000001">
    <property type="protein sequence ID" value="MFB9069880.1"/>
    <property type="molecule type" value="Genomic_DNA"/>
</dbReference>
<accession>A0ABV5FTC6</accession>
<keyword evidence="2" id="KW-1185">Reference proteome</keyword>
<sequence>MLNRPAAWHFRLGNPSSISYSGGFHQIDRNRIDVLRWGTRTRT</sequence>